<protein>
    <recommendedName>
        <fullName evidence="1">Helix-turn-helix domain-containing protein</fullName>
    </recommendedName>
</protein>
<organism evidence="2 3">
    <name type="scientific">Leucobacter massiliensis</name>
    <dbReference type="NCBI Taxonomy" id="1686285"/>
    <lineage>
        <taxon>Bacteria</taxon>
        <taxon>Bacillati</taxon>
        <taxon>Actinomycetota</taxon>
        <taxon>Actinomycetes</taxon>
        <taxon>Micrococcales</taxon>
        <taxon>Microbacteriaceae</taxon>
        <taxon>Leucobacter</taxon>
    </lineage>
</organism>
<evidence type="ECO:0000313" key="3">
    <source>
        <dbReference type="Proteomes" id="UP000238650"/>
    </source>
</evidence>
<dbReference type="InterPro" id="IPR041657">
    <property type="entry name" value="HTH_17"/>
</dbReference>
<dbReference type="EMBL" id="MWZD01000012">
    <property type="protein sequence ID" value="PRI12399.1"/>
    <property type="molecule type" value="Genomic_DNA"/>
</dbReference>
<dbReference type="Proteomes" id="UP000238650">
    <property type="component" value="Unassembled WGS sequence"/>
</dbReference>
<evidence type="ECO:0000259" key="1">
    <source>
        <dbReference type="Pfam" id="PF12728"/>
    </source>
</evidence>
<reference evidence="2 3" key="1">
    <citation type="journal article" date="2017" name="New Microbes New Infect">
        <title>Genome sequence of 'Leucobacter massiliensis' sp. nov. isolated from human pharynx after travel to the 2014 Hajj.</title>
        <authorList>
            <person name="Leangapichart T."/>
            <person name="Gautret P."/>
            <person name="Nguyen T.T."/>
            <person name="Armstrong N."/>
            <person name="Rolain J.M."/>
        </authorList>
    </citation>
    <scope>NUCLEOTIDE SEQUENCE [LARGE SCALE GENOMIC DNA]</scope>
    <source>
        <strain evidence="2 3">122RC15</strain>
    </source>
</reference>
<dbReference type="AlphaFoldDB" id="A0A2S9QS41"/>
<name>A0A2S9QS41_9MICO</name>
<dbReference type="Pfam" id="PF12728">
    <property type="entry name" value="HTH_17"/>
    <property type="match status" value="1"/>
</dbReference>
<comment type="caution">
    <text evidence="2">The sequence shown here is derived from an EMBL/GenBank/DDBJ whole genome shotgun (WGS) entry which is preliminary data.</text>
</comment>
<gene>
    <name evidence="2" type="ORF">B4915_01640</name>
</gene>
<keyword evidence="3" id="KW-1185">Reference proteome</keyword>
<sequence>MDNTAHLVHALERPQCCAHCTGQIHSQNFGEYEPTWTTKQVAEFLGLKAKTIFNLVHAGELKPRKQDRLNAFIPSEVSA</sequence>
<evidence type="ECO:0000313" key="2">
    <source>
        <dbReference type="EMBL" id="PRI12399.1"/>
    </source>
</evidence>
<feature type="domain" description="Helix-turn-helix" evidence="1">
    <location>
        <begin position="37"/>
        <end position="68"/>
    </location>
</feature>
<accession>A0A2S9QS41</accession>
<proteinExistence type="predicted"/>